<gene>
    <name evidence="2" type="ORF">ACERK3_01250</name>
</gene>
<keyword evidence="1" id="KW-0175">Coiled coil</keyword>
<reference evidence="2 3" key="1">
    <citation type="submission" date="2024-08" db="EMBL/GenBank/DDBJ databases">
        <title>Whole-genome sequencing of halo(alkali)philic microorganisms from hypersaline lakes.</title>
        <authorList>
            <person name="Sorokin D.Y."/>
            <person name="Merkel A.Y."/>
            <person name="Messina E."/>
            <person name="Yakimov M."/>
        </authorList>
    </citation>
    <scope>NUCLEOTIDE SEQUENCE [LARGE SCALE GENOMIC DNA]</scope>
    <source>
        <strain evidence="2 3">AB-hyl4</strain>
    </source>
</reference>
<comment type="caution">
    <text evidence="2">The sequence shown here is derived from an EMBL/GenBank/DDBJ whole genome shotgun (WGS) entry which is preliminary data.</text>
</comment>
<evidence type="ECO:0000313" key="3">
    <source>
        <dbReference type="Proteomes" id="UP001575105"/>
    </source>
</evidence>
<keyword evidence="3" id="KW-1185">Reference proteome</keyword>
<evidence type="ECO:0000313" key="2">
    <source>
        <dbReference type="EMBL" id="MFA9476909.1"/>
    </source>
</evidence>
<proteinExistence type="predicted"/>
<dbReference type="EMBL" id="JBGUBD010000001">
    <property type="protein sequence ID" value="MFA9476909.1"/>
    <property type="molecule type" value="Genomic_DNA"/>
</dbReference>
<organism evidence="2 3">
    <name type="scientific">Natronomicrosphaera hydrolytica</name>
    <dbReference type="NCBI Taxonomy" id="3242702"/>
    <lineage>
        <taxon>Bacteria</taxon>
        <taxon>Pseudomonadati</taxon>
        <taxon>Planctomycetota</taxon>
        <taxon>Phycisphaerae</taxon>
        <taxon>Phycisphaerales</taxon>
        <taxon>Phycisphaeraceae</taxon>
        <taxon>Natronomicrosphaera</taxon>
    </lineage>
</organism>
<evidence type="ECO:0000256" key="1">
    <source>
        <dbReference type="SAM" id="Coils"/>
    </source>
</evidence>
<accession>A0ABV4U250</accession>
<name>A0ABV4U250_9BACT</name>
<sequence length="219" mass="24528">MPMFAIDRLVSLAATAGLVTVLGVAGWAGFRLTQAHLKAEVYQHRLVELSHQYEQLRGQYNEAVRRTAVTELVVADGEVTVHIRTAEGLLKTVPTGLDPQQEIYVDYLVLDGRLWIRRVFDDRTPPRSGVVIDTELSEIDWDSPRVAHGQAVYRQLDEGRWVVTVTGSGALGLTRIEADDVVELAPPPQVRDYQQVETEVSDRLREISTGDVVRQLFAR</sequence>
<dbReference type="RefSeq" id="WP_425343834.1">
    <property type="nucleotide sequence ID" value="NZ_JBGUBD010000001.1"/>
</dbReference>
<dbReference type="Proteomes" id="UP001575105">
    <property type="component" value="Unassembled WGS sequence"/>
</dbReference>
<protein>
    <submittedName>
        <fullName evidence="2">Uncharacterized protein</fullName>
    </submittedName>
</protein>
<feature type="coiled-coil region" evidence="1">
    <location>
        <begin position="39"/>
        <end position="66"/>
    </location>
</feature>